<accession>A0ABU1N183</accession>
<dbReference type="PANTHER" id="PTHR30537:SF74">
    <property type="entry name" value="HTH-TYPE TRANSCRIPTIONAL REGULATOR TRPI"/>
    <property type="match status" value="1"/>
</dbReference>
<dbReference type="PANTHER" id="PTHR30537">
    <property type="entry name" value="HTH-TYPE TRANSCRIPTIONAL REGULATOR"/>
    <property type="match status" value="1"/>
</dbReference>
<name>A0ABU1N183_9CAUL</name>
<evidence type="ECO:0000256" key="1">
    <source>
        <dbReference type="ARBA" id="ARBA00009437"/>
    </source>
</evidence>
<dbReference type="Gene3D" id="1.10.10.10">
    <property type="entry name" value="Winged helix-like DNA-binding domain superfamily/Winged helix DNA-binding domain"/>
    <property type="match status" value="1"/>
</dbReference>
<dbReference type="InterPro" id="IPR000847">
    <property type="entry name" value="LysR_HTH_N"/>
</dbReference>
<evidence type="ECO:0000256" key="2">
    <source>
        <dbReference type="ARBA" id="ARBA00023015"/>
    </source>
</evidence>
<evidence type="ECO:0000313" key="7">
    <source>
        <dbReference type="Proteomes" id="UP001262754"/>
    </source>
</evidence>
<dbReference type="CDD" id="cd08432">
    <property type="entry name" value="PBP2_GcdR_TrpI_HvrB_AmpR_like"/>
    <property type="match status" value="1"/>
</dbReference>
<gene>
    <name evidence="6" type="ORF">J2800_002825</name>
</gene>
<dbReference type="SUPFAM" id="SSF46785">
    <property type="entry name" value="Winged helix' DNA-binding domain"/>
    <property type="match status" value="1"/>
</dbReference>
<dbReference type="PROSITE" id="PS50931">
    <property type="entry name" value="HTH_LYSR"/>
    <property type="match status" value="1"/>
</dbReference>
<proteinExistence type="inferred from homology"/>
<protein>
    <submittedName>
        <fullName evidence="6">LysR family glycine cleavage system transcriptional activator</fullName>
    </submittedName>
</protein>
<keyword evidence="7" id="KW-1185">Reference proteome</keyword>
<dbReference type="Pfam" id="PF00126">
    <property type="entry name" value="HTH_1"/>
    <property type="match status" value="1"/>
</dbReference>
<dbReference type="InterPro" id="IPR058163">
    <property type="entry name" value="LysR-type_TF_proteobact-type"/>
</dbReference>
<keyword evidence="2" id="KW-0805">Transcription regulation</keyword>
<reference evidence="6 7" key="1">
    <citation type="submission" date="2023-07" db="EMBL/GenBank/DDBJ databases">
        <title>Sorghum-associated microbial communities from plants grown in Nebraska, USA.</title>
        <authorList>
            <person name="Schachtman D."/>
        </authorList>
    </citation>
    <scope>NUCLEOTIDE SEQUENCE [LARGE SCALE GENOMIC DNA]</scope>
    <source>
        <strain evidence="6 7">DS2154</strain>
    </source>
</reference>
<comment type="similarity">
    <text evidence="1">Belongs to the LysR transcriptional regulatory family.</text>
</comment>
<keyword evidence="3" id="KW-0238">DNA-binding</keyword>
<evidence type="ECO:0000313" key="6">
    <source>
        <dbReference type="EMBL" id="MDR6532072.1"/>
    </source>
</evidence>
<dbReference type="InterPro" id="IPR036390">
    <property type="entry name" value="WH_DNA-bd_sf"/>
</dbReference>
<dbReference type="RefSeq" id="WP_163232740.1">
    <property type="nucleotide sequence ID" value="NZ_BMLD01000011.1"/>
</dbReference>
<keyword evidence="4" id="KW-0804">Transcription</keyword>
<evidence type="ECO:0000256" key="3">
    <source>
        <dbReference type="ARBA" id="ARBA00023125"/>
    </source>
</evidence>
<comment type="caution">
    <text evidence="6">The sequence shown here is derived from an EMBL/GenBank/DDBJ whole genome shotgun (WGS) entry which is preliminary data.</text>
</comment>
<dbReference type="Proteomes" id="UP001262754">
    <property type="component" value="Unassembled WGS sequence"/>
</dbReference>
<sequence length="292" mass="31840">MRLPPFLTLTALEAAARHRSYSRAARELFVTHGAVSQQIRKLEDELGTKLFVRQGNAMVPTATGQRLAGQVAEALTTLRAGVDEARLAASGPLVISSSAAFARGWLVTRLARLAEELDEPDLIVRAEDRVADLTTDGVDIALRFGCGVWPGVESATLMIERIFPVCSPDFLARHPIAEPRDLLDVPLLRHVGLPWSIWLTAMGVDEAPRQQGLGFEDTALMLDTAAHGVGVALARSGLAERDLREGRLVRPFSGEVTVETGNHFVWRADSPKLARILKLRDWFLAETAGLRG</sequence>
<dbReference type="InterPro" id="IPR036388">
    <property type="entry name" value="WH-like_DNA-bd_sf"/>
</dbReference>
<feature type="domain" description="HTH lysR-type" evidence="5">
    <location>
        <begin position="9"/>
        <end position="61"/>
    </location>
</feature>
<dbReference type="InterPro" id="IPR005119">
    <property type="entry name" value="LysR_subst-bd"/>
</dbReference>
<dbReference type="EMBL" id="JAVDRL010000007">
    <property type="protein sequence ID" value="MDR6532072.1"/>
    <property type="molecule type" value="Genomic_DNA"/>
</dbReference>
<organism evidence="6 7">
    <name type="scientific">Caulobacter rhizosphaerae</name>
    <dbReference type="NCBI Taxonomy" id="2010972"/>
    <lineage>
        <taxon>Bacteria</taxon>
        <taxon>Pseudomonadati</taxon>
        <taxon>Pseudomonadota</taxon>
        <taxon>Alphaproteobacteria</taxon>
        <taxon>Caulobacterales</taxon>
        <taxon>Caulobacteraceae</taxon>
        <taxon>Caulobacter</taxon>
    </lineage>
</organism>
<evidence type="ECO:0000259" key="5">
    <source>
        <dbReference type="PROSITE" id="PS50931"/>
    </source>
</evidence>
<evidence type="ECO:0000256" key="4">
    <source>
        <dbReference type="ARBA" id="ARBA00023163"/>
    </source>
</evidence>
<dbReference type="Pfam" id="PF03466">
    <property type="entry name" value="LysR_substrate"/>
    <property type="match status" value="1"/>
</dbReference>
<dbReference type="SUPFAM" id="SSF53850">
    <property type="entry name" value="Periplasmic binding protein-like II"/>
    <property type="match status" value="1"/>
</dbReference>
<dbReference type="Gene3D" id="3.40.190.10">
    <property type="entry name" value="Periplasmic binding protein-like II"/>
    <property type="match status" value="2"/>
</dbReference>
<dbReference type="PRINTS" id="PR00039">
    <property type="entry name" value="HTHLYSR"/>
</dbReference>